<name>A0ABU5M9K6_RAOPL</name>
<sequence length="66" mass="7435">MKEFWDSLTKEQQSKLATNVGSTTGYLRLVFNGYKKAGFDLAKKLEKCTAGAITRSQLRPDIYSKT</sequence>
<dbReference type="EMBL" id="JAXUDK010000023">
    <property type="protein sequence ID" value="MDZ7468885.1"/>
    <property type="molecule type" value="Genomic_DNA"/>
</dbReference>
<evidence type="ECO:0000313" key="1">
    <source>
        <dbReference type="EMBL" id="MDZ7468885.1"/>
    </source>
</evidence>
<dbReference type="InterPro" id="IPR031856">
    <property type="entry name" value="YdaS_toxin-like"/>
</dbReference>
<protein>
    <submittedName>
        <fullName evidence="1">YdaS family helix-turn-helix protein</fullName>
    </submittedName>
</protein>
<comment type="caution">
    <text evidence="1">The sequence shown here is derived from an EMBL/GenBank/DDBJ whole genome shotgun (WGS) entry which is preliminary data.</text>
</comment>
<accession>A0ABU5M9K6</accession>
<dbReference type="RefSeq" id="WP_049073787.1">
    <property type="nucleotide sequence ID" value="NZ_JAWQIZ010000020.1"/>
</dbReference>
<proteinExistence type="predicted"/>
<dbReference type="InterPro" id="IPR010982">
    <property type="entry name" value="Lambda_DNA-bd_dom_sf"/>
</dbReference>
<evidence type="ECO:0000313" key="2">
    <source>
        <dbReference type="Proteomes" id="UP001293169"/>
    </source>
</evidence>
<dbReference type="Proteomes" id="UP001293169">
    <property type="component" value="Unassembled WGS sequence"/>
</dbReference>
<gene>
    <name evidence="1" type="ORF">U5E74_24995</name>
</gene>
<keyword evidence="2" id="KW-1185">Reference proteome</keyword>
<reference evidence="1 2" key="1">
    <citation type="submission" date="2023-12" db="EMBL/GenBank/DDBJ databases">
        <title>N/s.</title>
        <authorList>
            <person name="Dale J."/>
        </authorList>
    </citation>
    <scope>NUCLEOTIDE SEQUENCE [LARGE SCALE GENOMIC DNA]</scope>
    <source>
        <strain evidence="1 2">2023EL-01226</strain>
    </source>
</reference>
<organism evidence="1 2">
    <name type="scientific">Raoultella planticola</name>
    <name type="common">Klebsiella planticola</name>
    <dbReference type="NCBI Taxonomy" id="575"/>
    <lineage>
        <taxon>Bacteria</taxon>
        <taxon>Pseudomonadati</taxon>
        <taxon>Pseudomonadota</taxon>
        <taxon>Gammaproteobacteria</taxon>
        <taxon>Enterobacterales</taxon>
        <taxon>Enterobacteriaceae</taxon>
        <taxon>Klebsiella/Raoultella group</taxon>
        <taxon>Raoultella</taxon>
    </lineage>
</organism>
<dbReference type="Pfam" id="PF15943">
    <property type="entry name" value="YdaS_toxin"/>
    <property type="match status" value="1"/>
</dbReference>
<dbReference type="Gene3D" id="1.10.260.40">
    <property type="entry name" value="lambda repressor-like DNA-binding domains"/>
    <property type="match status" value="1"/>
</dbReference>